<dbReference type="Proteomes" id="UP000009168">
    <property type="component" value="Unassembled WGS sequence"/>
</dbReference>
<gene>
    <name evidence="12" type="ORF">TTHERM_000123577</name>
</gene>
<evidence type="ECO:0000256" key="8">
    <source>
        <dbReference type="SAM" id="MobiDB-lite"/>
    </source>
</evidence>
<dbReference type="Pfam" id="PF00520">
    <property type="entry name" value="Ion_trans"/>
    <property type="match status" value="1"/>
</dbReference>
<feature type="domain" description="CCHC-type" evidence="11">
    <location>
        <begin position="720"/>
        <end position="735"/>
    </location>
</feature>
<dbReference type="InterPro" id="IPR018490">
    <property type="entry name" value="cNMP-bd_dom_sf"/>
</dbReference>
<keyword evidence="7" id="KW-0479">Metal-binding</keyword>
<keyword evidence="3 9" id="KW-0812">Transmembrane</keyword>
<dbReference type="SUPFAM" id="SSF51206">
    <property type="entry name" value="cAMP-binding domain-like"/>
    <property type="match status" value="1"/>
</dbReference>
<organism evidence="12 13">
    <name type="scientific">Tetrahymena thermophila (strain SB210)</name>
    <dbReference type="NCBI Taxonomy" id="312017"/>
    <lineage>
        <taxon>Eukaryota</taxon>
        <taxon>Sar</taxon>
        <taxon>Alveolata</taxon>
        <taxon>Ciliophora</taxon>
        <taxon>Intramacronucleata</taxon>
        <taxon>Oligohymenophorea</taxon>
        <taxon>Hymenostomatida</taxon>
        <taxon>Tetrahymenina</taxon>
        <taxon>Tetrahymenidae</taxon>
        <taxon>Tetrahymena</taxon>
    </lineage>
</organism>
<evidence type="ECO:0000259" key="10">
    <source>
        <dbReference type="PROSITE" id="PS50042"/>
    </source>
</evidence>
<dbReference type="Pfam" id="PF00027">
    <property type="entry name" value="cNMP_binding"/>
    <property type="match status" value="1"/>
</dbReference>
<dbReference type="SUPFAM" id="SSF81324">
    <property type="entry name" value="Voltage-gated potassium channels"/>
    <property type="match status" value="1"/>
</dbReference>
<dbReference type="AlphaFoldDB" id="W7X8W2"/>
<evidence type="ECO:0000256" key="6">
    <source>
        <dbReference type="ARBA" id="ARBA00023136"/>
    </source>
</evidence>
<dbReference type="InterPro" id="IPR014710">
    <property type="entry name" value="RmlC-like_jellyroll"/>
</dbReference>
<feature type="transmembrane region" description="Helical" evidence="9">
    <location>
        <begin position="399"/>
        <end position="419"/>
    </location>
</feature>
<evidence type="ECO:0000256" key="1">
    <source>
        <dbReference type="ARBA" id="ARBA00004141"/>
    </source>
</evidence>
<evidence type="ECO:0000256" key="3">
    <source>
        <dbReference type="ARBA" id="ARBA00022692"/>
    </source>
</evidence>
<keyword evidence="6 9" id="KW-0472">Membrane</keyword>
<dbReference type="PROSITE" id="PS50158">
    <property type="entry name" value="ZF_CCHC"/>
    <property type="match status" value="1"/>
</dbReference>
<reference evidence="13" key="1">
    <citation type="journal article" date="2006" name="PLoS Biol.">
        <title>Macronuclear genome sequence of the ciliate Tetrahymena thermophila, a model eukaryote.</title>
        <authorList>
            <person name="Eisen J.A."/>
            <person name="Coyne R.S."/>
            <person name="Wu M."/>
            <person name="Wu D."/>
            <person name="Thiagarajan M."/>
            <person name="Wortman J.R."/>
            <person name="Badger J.H."/>
            <person name="Ren Q."/>
            <person name="Amedeo P."/>
            <person name="Jones K.M."/>
            <person name="Tallon L.J."/>
            <person name="Delcher A.L."/>
            <person name="Salzberg S.L."/>
            <person name="Silva J.C."/>
            <person name="Haas B.J."/>
            <person name="Majoros W.H."/>
            <person name="Farzad M."/>
            <person name="Carlton J.M."/>
            <person name="Smith R.K. Jr."/>
            <person name="Garg J."/>
            <person name="Pearlman R.E."/>
            <person name="Karrer K.M."/>
            <person name="Sun L."/>
            <person name="Manning G."/>
            <person name="Elde N.C."/>
            <person name="Turkewitz A.P."/>
            <person name="Asai D.J."/>
            <person name="Wilkes D.E."/>
            <person name="Wang Y."/>
            <person name="Cai H."/>
            <person name="Collins K."/>
            <person name="Stewart B.A."/>
            <person name="Lee S.R."/>
            <person name="Wilamowska K."/>
            <person name="Weinberg Z."/>
            <person name="Ruzzo W.L."/>
            <person name="Wloga D."/>
            <person name="Gaertig J."/>
            <person name="Frankel J."/>
            <person name="Tsao C.-C."/>
            <person name="Gorovsky M.A."/>
            <person name="Keeling P.J."/>
            <person name="Waller R.F."/>
            <person name="Patron N.J."/>
            <person name="Cherry J.M."/>
            <person name="Stover N.A."/>
            <person name="Krieger C.J."/>
            <person name="del Toro C."/>
            <person name="Ryder H.F."/>
            <person name="Williamson S.C."/>
            <person name="Barbeau R.A."/>
            <person name="Hamilton E.P."/>
            <person name="Orias E."/>
        </authorList>
    </citation>
    <scope>NUCLEOTIDE SEQUENCE [LARGE SCALE GENOMIC DNA]</scope>
    <source>
        <strain evidence="13">SB210</strain>
    </source>
</reference>
<feature type="transmembrane region" description="Helical" evidence="9">
    <location>
        <begin position="476"/>
        <end position="501"/>
    </location>
</feature>
<dbReference type="PANTHER" id="PTHR45689">
    <property type="entry name" value="I[[H]] CHANNEL, ISOFORM E"/>
    <property type="match status" value="1"/>
</dbReference>
<evidence type="ECO:0000256" key="7">
    <source>
        <dbReference type="PROSITE-ProRule" id="PRU00047"/>
    </source>
</evidence>
<protein>
    <submittedName>
        <fullName evidence="12">Cyclic nucleotide-binding domain protein</fullName>
    </submittedName>
</protein>
<dbReference type="GO" id="GO:0003676">
    <property type="term" value="F:nucleic acid binding"/>
    <property type="evidence" value="ECO:0007669"/>
    <property type="project" value="InterPro"/>
</dbReference>
<feature type="transmembrane region" description="Helical" evidence="9">
    <location>
        <begin position="286"/>
        <end position="309"/>
    </location>
</feature>
<dbReference type="GeneID" id="24437371"/>
<feature type="transmembrane region" description="Helical" evidence="9">
    <location>
        <begin position="251"/>
        <end position="274"/>
    </location>
</feature>
<evidence type="ECO:0000256" key="5">
    <source>
        <dbReference type="ARBA" id="ARBA00023065"/>
    </source>
</evidence>
<dbReference type="PANTHER" id="PTHR45689:SF5">
    <property type="entry name" value="I[[H]] CHANNEL, ISOFORM E"/>
    <property type="match status" value="1"/>
</dbReference>
<dbReference type="CDD" id="cd00038">
    <property type="entry name" value="CAP_ED"/>
    <property type="match status" value="1"/>
</dbReference>
<evidence type="ECO:0000256" key="2">
    <source>
        <dbReference type="ARBA" id="ARBA00022448"/>
    </source>
</evidence>
<accession>W7X8W2</accession>
<feature type="region of interest" description="Disordered" evidence="8">
    <location>
        <begin position="83"/>
        <end position="112"/>
    </location>
</feature>
<evidence type="ECO:0000259" key="11">
    <source>
        <dbReference type="PROSITE" id="PS50158"/>
    </source>
</evidence>
<keyword evidence="5" id="KW-0406">Ion transport</keyword>
<dbReference type="EMBL" id="GG662798">
    <property type="protein sequence ID" value="EWS75805.1"/>
    <property type="molecule type" value="Genomic_DNA"/>
</dbReference>
<feature type="compositionally biased region" description="Low complexity" evidence="8">
    <location>
        <begin position="94"/>
        <end position="105"/>
    </location>
</feature>
<keyword evidence="4 9" id="KW-1133">Transmembrane helix</keyword>
<name>W7X8W2_TETTS</name>
<dbReference type="GO" id="GO:0035725">
    <property type="term" value="P:sodium ion transmembrane transport"/>
    <property type="evidence" value="ECO:0007669"/>
    <property type="project" value="TreeGrafter"/>
</dbReference>
<dbReference type="GO" id="GO:0008270">
    <property type="term" value="F:zinc ion binding"/>
    <property type="evidence" value="ECO:0007669"/>
    <property type="project" value="UniProtKB-KW"/>
</dbReference>
<dbReference type="InterPro" id="IPR051413">
    <property type="entry name" value="K/Na_HCN_channel"/>
</dbReference>
<dbReference type="InterPro" id="IPR001878">
    <property type="entry name" value="Znf_CCHC"/>
</dbReference>
<evidence type="ECO:0000256" key="4">
    <source>
        <dbReference type="ARBA" id="ARBA00022989"/>
    </source>
</evidence>
<dbReference type="RefSeq" id="XP_012651727.1">
    <property type="nucleotide sequence ID" value="XM_012796273.1"/>
</dbReference>
<feature type="compositionally biased region" description="Basic and acidic residues" evidence="8">
    <location>
        <begin position="83"/>
        <end position="93"/>
    </location>
</feature>
<dbReference type="KEGG" id="tet:TTHERM_000123577"/>
<dbReference type="Gene3D" id="2.60.120.10">
    <property type="entry name" value="Jelly Rolls"/>
    <property type="match status" value="1"/>
</dbReference>
<dbReference type="GO" id="GO:0005249">
    <property type="term" value="F:voltage-gated potassium channel activity"/>
    <property type="evidence" value="ECO:0007669"/>
    <property type="project" value="TreeGrafter"/>
</dbReference>
<evidence type="ECO:0000256" key="9">
    <source>
        <dbReference type="SAM" id="Phobius"/>
    </source>
</evidence>
<feature type="domain" description="Cyclic nucleotide-binding" evidence="10">
    <location>
        <begin position="583"/>
        <end position="690"/>
    </location>
</feature>
<dbReference type="OrthoDB" id="291441at2759"/>
<dbReference type="InParanoid" id="W7X8W2"/>
<dbReference type="InterPro" id="IPR005821">
    <property type="entry name" value="Ion_trans_dom"/>
</dbReference>
<dbReference type="PROSITE" id="PS50042">
    <property type="entry name" value="CNMP_BINDING_3"/>
    <property type="match status" value="1"/>
</dbReference>
<keyword evidence="7" id="KW-0862">Zinc</keyword>
<dbReference type="Gene3D" id="1.10.287.630">
    <property type="entry name" value="Helix hairpin bin"/>
    <property type="match status" value="1"/>
</dbReference>
<dbReference type="SMART" id="SM00100">
    <property type="entry name" value="cNMP"/>
    <property type="match status" value="1"/>
</dbReference>
<sequence length="1109" mass="131394">MSQTNNIYEISQQVFDESYSQHQICDKSCQKQLFQSRNQNVQNGLLGDNSFILSQVEVIEDQIKPDQLDILETFNDKIDQFKEYVDPDQKNKQQTETNQQQSTKSIKNQQQDQLNTQMSNLAHFEGLQNAKQNQYQYPNETQMKSSKQQDQSRQNNSILWQLDQQNNKGIILQNNNKLNKYLNLIKKFQQRIKIRKDGVKNRQQQLLLIDDLSNIDQFQKQSYNKNKQYGLINQLSINFNQIPIISPTFKLIIIWDIFSLINFTVFYFLLSIVIFFNSQPVNSKAISYICLIALSLLFFEMIINCNIAYFEEGFFVKERKKIIQKYIFSFHFHSDFISTISLLIKIINESLQNNQKPNCPYLSIYNYLIFLKIYGLYIKQQKLEKHLQQKYQFNCVYEIAKSIFHIIALAHIVSIGWYIQSYIYSTYYPESLTWIKTLQVQESEYYIKYIYSFYWAISTLTTVGNGYLTAYNFIEAFYASISIITFSLFFAYYANCLGFIFQNNFKEKKKFQNNIYQMNSYLSSRQIDPDLKYKINQNLSSTHKNLKDQYNIEESPMFSSLPKKLREEIQIQINTNMLKNFNFFQNLSQKSQYQILFILQEMVIPQDEILFKEGDLLDNSVYIIQDGSIQIYQQKSEYLQTQISILCNLNKNQSFGEVSFFTGLARSASAKAIKTSIIYKLDRKQFIEIIKQNQGDFEYFKMIQDKIIYSKNFTDLKIDCYSCQQKGHILKYCPQINQKLNNKINTLTKQNQFKQKRQYRDRKQFKSFNAKHAIKLFRKQGIENIQNDQQISMNNPKDNEYYSFQQIQLNNQQVAEPFLQFNNLQSVIKKQNFKETIDKSSRKSQQIQQDQNLSDINIDFKQEISIQDHVQGFEMQESQMKVIKNKNKSTSFQKNLVTNEINSISDIIMITNSKINIQHDEETLNVTSNLISDFQIKDLQKVKKPITPNQKTQNNELQTQSCKNQGNRCSADVNSNSNCLDMILNTNGQFIYDQIEDQVQSSINLSYQESVNKQQTKIESSQLSPCKCQKNKLFETRLSKQNEQNELDQTLQNIKFIFSKYDSEQPFNLQIDSIKKYRYYFPTHNYDLILKQYQKYLTKKKNKFQQKNQ</sequence>
<evidence type="ECO:0000313" key="12">
    <source>
        <dbReference type="EMBL" id="EWS75805.1"/>
    </source>
</evidence>
<keyword evidence="13" id="KW-1185">Reference proteome</keyword>
<dbReference type="GO" id="GO:0098855">
    <property type="term" value="C:HCN channel complex"/>
    <property type="evidence" value="ECO:0007669"/>
    <property type="project" value="TreeGrafter"/>
</dbReference>
<dbReference type="GO" id="GO:0003254">
    <property type="term" value="P:regulation of membrane depolarization"/>
    <property type="evidence" value="ECO:0007669"/>
    <property type="project" value="TreeGrafter"/>
</dbReference>
<dbReference type="InterPro" id="IPR000595">
    <property type="entry name" value="cNMP-bd_dom"/>
</dbReference>
<evidence type="ECO:0000313" key="13">
    <source>
        <dbReference type="Proteomes" id="UP000009168"/>
    </source>
</evidence>
<feature type="transmembrane region" description="Helical" evidence="9">
    <location>
        <begin position="360"/>
        <end position="378"/>
    </location>
</feature>
<keyword evidence="2" id="KW-0813">Transport</keyword>
<keyword evidence="7" id="KW-0863">Zinc-finger</keyword>
<comment type="subcellular location">
    <subcellularLocation>
        <location evidence="1">Membrane</location>
        <topology evidence="1">Multi-pass membrane protein</topology>
    </subcellularLocation>
</comment>
<proteinExistence type="predicted"/>
<dbReference type="Gene3D" id="1.10.287.70">
    <property type="match status" value="1"/>
</dbReference>